<dbReference type="EMBL" id="KY554777">
    <property type="protein sequence ID" value="ARM67614.1"/>
    <property type="molecule type" value="Genomic_DNA"/>
</dbReference>
<evidence type="ECO:0000313" key="2">
    <source>
        <dbReference type="Proteomes" id="UP000224987"/>
    </source>
</evidence>
<gene>
    <name evidence="1" type="ORF">LW81_044</name>
</gene>
<organism evidence="1 2">
    <name type="scientific">Lactococcus phage LW81</name>
    <dbReference type="NCBI Taxonomy" id="1965482"/>
    <lineage>
        <taxon>Viruses</taxon>
        <taxon>Duplodnaviria</taxon>
        <taxon>Heunggongvirae</taxon>
        <taxon>Uroviricota</taxon>
        <taxon>Caudoviricetes</taxon>
        <taxon>Audreyjarvisvirus</taxon>
        <taxon>Audreyjarvisvirus LW81</taxon>
    </lineage>
</organism>
<proteinExistence type="predicted"/>
<dbReference type="Proteomes" id="UP000224987">
    <property type="component" value="Segment"/>
</dbReference>
<evidence type="ECO:0000313" key="1">
    <source>
        <dbReference type="EMBL" id="ARM67614.1"/>
    </source>
</evidence>
<protein>
    <submittedName>
        <fullName evidence="1">Uncharacterized protein</fullName>
    </submittedName>
</protein>
<sequence length="93" mass="11634">MQKDENAYIYIENFHFNFRYKKTDIIFKEFYDKLDNFYYIGIYHKIDNKNIFLKKFNTYRYFLQALKFKSLENCLMYCKETSELLKNDIIKSL</sequence>
<keyword evidence="2" id="KW-1185">Reference proteome</keyword>
<name>A0A1W6JN07_9CAUD</name>
<accession>A0A1W6JN07</accession>
<reference evidence="1 2" key="1">
    <citation type="journal article" date="2017" name="Viruses">
        <title>Phage Biodiversity in Artisanal Cheese Wheys Reflects the Complexity of the Fermentation Process.</title>
        <authorList>
            <person name="Mahony J."/>
            <person name="Moscarelli A."/>
            <person name="Kelleher P."/>
            <person name="Lugli G.A."/>
            <person name="Ventura M."/>
            <person name="Settanni L."/>
            <person name="van Sinderen D."/>
        </authorList>
    </citation>
    <scope>NUCLEOTIDE SEQUENCE [LARGE SCALE GENOMIC DNA]</scope>
</reference>